<reference evidence="1" key="1">
    <citation type="submission" date="2018-06" db="EMBL/GenBank/DDBJ databases">
        <authorList>
            <person name="Zhirakovskaya E."/>
        </authorList>
    </citation>
    <scope>NUCLEOTIDE SEQUENCE</scope>
</reference>
<gene>
    <name evidence="1" type="ORF">MNBD_NITROSPINAE01-1830</name>
</gene>
<feature type="non-terminal residue" evidence="1">
    <location>
        <position position="137"/>
    </location>
</feature>
<evidence type="ECO:0000313" key="1">
    <source>
        <dbReference type="EMBL" id="VAX21149.1"/>
    </source>
</evidence>
<dbReference type="EMBL" id="UOGC01000115">
    <property type="protein sequence ID" value="VAX21149.1"/>
    <property type="molecule type" value="Genomic_DNA"/>
</dbReference>
<dbReference type="AlphaFoldDB" id="A0A3B1BT97"/>
<sequence length="137" mass="15413">MLKTALTLAVLFISIASTAFAEGTEKEIGPRFEVEGRYWASSLSTSGEITTDSLISTVFDVKDQLGIEDKETAEFLVTFRTGPRSRLRFAYMNISLDGEKKDGETFTYQGTTYPVSTNVATNIDIKYYKGSWVWQFF</sequence>
<protein>
    <submittedName>
        <fullName evidence="1">Uncharacterized protein</fullName>
    </submittedName>
</protein>
<accession>A0A3B1BT97</accession>
<organism evidence="1">
    <name type="scientific">hydrothermal vent metagenome</name>
    <dbReference type="NCBI Taxonomy" id="652676"/>
    <lineage>
        <taxon>unclassified sequences</taxon>
        <taxon>metagenomes</taxon>
        <taxon>ecological metagenomes</taxon>
    </lineage>
</organism>
<name>A0A3B1BT97_9ZZZZ</name>
<proteinExistence type="predicted"/>